<dbReference type="OrthoDB" id="9767361at2"/>
<evidence type="ECO:0000256" key="5">
    <source>
        <dbReference type="SAM" id="Phobius"/>
    </source>
</evidence>
<feature type="transmembrane region" description="Helical" evidence="5">
    <location>
        <begin position="217"/>
        <end position="236"/>
    </location>
</feature>
<accession>A0A5K1IPQ5</accession>
<reference evidence="6 7" key="1">
    <citation type="submission" date="2019-10" db="EMBL/GenBank/DDBJ databases">
        <authorList>
            <person name="Wolf R A."/>
        </authorList>
    </citation>
    <scope>NUCLEOTIDE SEQUENCE [LARGE SCALE GENOMIC DNA]</scope>
    <source>
        <strain evidence="6">Collinsella_aerofaciens_MC2</strain>
    </source>
</reference>
<dbReference type="PANTHER" id="PTHR43427">
    <property type="entry name" value="CHLORIDE CHANNEL PROTEIN CLC-E"/>
    <property type="match status" value="1"/>
</dbReference>
<feature type="transmembrane region" description="Helical" evidence="5">
    <location>
        <begin position="191"/>
        <end position="211"/>
    </location>
</feature>
<protein>
    <submittedName>
        <fullName evidence="6">Chloride/fluoride channel protein</fullName>
    </submittedName>
</protein>
<evidence type="ECO:0000313" key="7">
    <source>
        <dbReference type="Proteomes" id="UP000361836"/>
    </source>
</evidence>
<dbReference type="InterPro" id="IPR050368">
    <property type="entry name" value="ClC-type_chloride_channel"/>
</dbReference>
<dbReference type="EMBL" id="CABWIE010000036">
    <property type="protein sequence ID" value="VWM02651.1"/>
    <property type="molecule type" value="Genomic_DNA"/>
</dbReference>
<comment type="subcellular location">
    <subcellularLocation>
        <location evidence="1">Membrane</location>
        <topology evidence="1">Multi-pass membrane protein</topology>
    </subcellularLocation>
</comment>
<dbReference type="InterPro" id="IPR001807">
    <property type="entry name" value="ClC"/>
</dbReference>
<dbReference type="Gene3D" id="1.10.3080.10">
    <property type="entry name" value="Clc chloride channel"/>
    <property type="match status" value="1"/>
</dbReference>
<keyword evidence="2 5" id="KW-0812">Transmembrane</keyword>
<name>A0A5K1IPQ5_9ACTN</name>
<evidence type="ECO:0000256" key="3">
    <source>
        <dbReference type="ARBA" id="ARBA00022989"/>
    </source>
</evidence>
<dbReference type="GO" id="GO:0015108">
    <property type="term" value="F:chloride transmembrane transporter activity"/>
    <property type="evidence" value="ECO:0007669"/>
    <property type="project" value="InterPro"/>
</dbReference>
<evidence type="ECO:0000256" key="2">
    <source>
        <dbReference type="ARBA" id="ARBA00022692"/>
    </source>
</evidence>
<keyword evidence="3 5" id="KW-1133">Transmembrane helix</keyword>
<dbReference type="AlphaFoldDB" id="A0A5K1IPQ5"/>
<gene>
    <name evidence="6" type="primary">eriC_1</name>
    <name evidence="6" type="ORF">KCJAJFAP_01171</name>
</gene>
<dbReference type="SUPFAM" id="SSF81340">
    <property type="entry name" value="Clc chloride channel"/>
    <property type="match status" value="2"/>
</dbReference>
<dbReference type="InterPro" id="IPR014743">
    <property type="entry name" value="Cl-channel_core"/>
</dbReference>
<dbReference type="PANTHER" id="PTHR43427:SF12">
    <property type="entry name" value="CHLORIDE TRANSPORTER"/>
    <property type="match status" value="1"/>
</dbReference>
<feature type="transmembrane region" description="Helical" evidence="5">
    <location>
        <begin position="20"/>
        <end position="46"/>
    </location>
</feature>
<dbReference type="Proteomes" id="UP000361836">
    <property type="component" value="Unassembled WGS sequence"/>
</dbReference>
<organism evidence="6 7">
    <name type="scientific">Collinsella aerofaciens</name>
    <dbReference type="NCBI Taxonomy" id="74426"/>
    <lineage>
        <taxon>Bacteria</taxon>
        <taxon>Bacillati</taxon>
        <taxon>Actinomycetota</taxon>
        <taxon>Coriobacteriia</taxon>
        <taxon>Coriobacteriales</taxon>
        <taxon>Coriobacteriaceae</taxon>
        <taxon>Collinsella</taxon>
    </lineage>
</organism>
<evidence type="ECO:0000313" key="6">
    <source>
        <dbReference type="EMBL" id="VWM02651.1"/>
    </source>
</evidence>
<dbReference type="Pfam" id="PF00654">
    <property type="entry name" value="Voltage_CLC"/>
    <property type="match status" value="1"/>
</dbReference>
<sequence>MSESSALSRIKRLLNTYNGLVLMGAVGIPVGVIVGAICALFGRVLLAIGALRDEHITLLLPFFALMGLAIVFAYRTWGKGTDRGMSLVFDVGHGREDAISPRLVPLVMLSAWGTHLFGGSAEREGVAVQIGATISHWIGRRLPFRDPGNTFLRIGMAAGFAGLFRTPLAATVFAIEVLVAGRMEYRALFPTLGYAAVFGSATNTLLAPILIGCEVFGFGNLPAFFIVCVVAYLFNMDRSIYALQKRA</sequence>
<feature type="transmembrane region" description="Helical" evidence="5">
    <location>
        <begin position="151"/>
        <end position="179"/>
    </location>
</feature>
<evidence type="ECO:0000256" key="4">
    <source>
        <dbReference type="ARBA" id="ARBA00023136"/>
    </source>
</evidence>
<keyword evidence="7" id="KW-1185">Reference proteome</keyword>
<proteinExistence type="predicted"/>
<evidence type="ECO:0000256" key="1">
    <source>
        <dbReference type="ARBA" id="ARBA00004141"/>
    </source>
</evidence>
<feature type="transmembrane region" description="Helical" evidence="5">
    <location>
        <begin position="58"/>
        <end position="77"/>
    </location>
</feature>
<keyword evidence="4 5" id="KW-0472">Membrane</keyword>
<dbReference type="GO" id="GO:0016020">
    <property type="term" value="C:membrane"/>
    <property type="evidence" value="ECO:0007669"/>
    <property type="project" value="UniProtKB-SubCell"/>
</dbReference>